<proteinExistence type="predicted"/>
<dbReference type="Proteomes" id="UP000002668">
    <property type="component" value="Genome"/>
</dbReference>
<accession>E5ADY9</accession>
<dbReference type="AlphaFoldDB" id="E5ADY9"/>
<dbReference type="HOGENOM" id="CLU_529102_0_0_1"/>
<dbReference type="GeneID" id="13289558"/>
<evidence type="ECO:0000313" key="5">
    <source>
        <dbReference type="Proteomes" id="UP000002668"/>
    </source>
</evidence>
<keyword evidence="2" id="KW-1133">Transmembrane helix</keyword>
<name>E5ADY9_LEPMJ</name>
<dbReference type="VEuPathDB" id="FungiDB:LEMA_P002150.1"/>
<dbReference type="OrthoDB" id="3795566at2759"/>
<evidence type="ECO:0000256" key="2">
    <source>
        <dbReference type="SAM" id="Phobius"/>
    </source>
</evidence>
<keyword evidence="3" id="KW-0732">Signal</keyword>
<feature type="chain" id="PRO_5003192602" evidence="3">
    <location>
        <begin position="20"/>
        <end position="620"/>
    </location>
</feature>
<dbReference type="eggNOG" id="ENOG502SNJZ">
    <property type="taxonomic scope" value="Eukaryota"/>
</dbReference>
<feature type="transmembrane region" description="Helical" evidence="2">
    <location>
        <begin position="275"/>
        <end position="298"/>
    </location>
</feature>
<keyword evidence="5" id="KW-1185">Reference proteome</keyword>
<feature type="compositionally biased region" description="Basic and acidic residues" evidence="1">
    <location>
        <begin position="611"/>
        <end position="620"/>
    </location>
</feature>
<dbReference type="InParanoid" id="E5ADY9"/>
<keyword evidence="2" id="KW-0472">Membrane</keyword>
<reference evidence="5" key="1">
    <citation type="journal article" date="2011" name="Nat. Commun.">
        <title>Effector diversification within compartments of the Leptosphaeria maculans genome affected by Repeat-Induced Point mutations.</title>
        <authorList>
            <person name="Rouxel T."/>
            <person name="Grandaubert J."/>
            <person name="Hane J.K."/>
            <person name="Hoede C."/>
            <person name="van de Wouw A.P."/>
            <person name="Couloux A."/>
            <person name="Dominguez V."/>
            <person name="Anthouard V."/>
            <person name="Bally P."/>
            <person name="Bourras S."/>
            <person name="Cozijnsen A.J."/>
            <person name="Ciuffetti L.M."/>
            <person name="Degrave A."/>
            <person name="Dilmaghani A."/>
            <person name="Duret L."/>
            <person name="Fudal I."/>
            <person name="Goodwin S.B."/>
            <person name="Gout L."/>
            <person name="Glaser N."/>
            <person name="Linglin J."/>
            <person name="Kema G.H.J."/>
            <person name="Lapalu N."/>
            <person name="Lawrence C.B."/>
            <person name="May K."/>
            <person name="Meyer M."/>
            <person name="Ollivier B."/>
            <person name="Poulain J."/>
            <person name="Schoch C.L."/>
            <person name="Simon A."/>
            <person name="Spatafora J.W."/>
            <person name="Stachowiak A."/>
            <person name="Turgeon B.G."/>
            <person name="Tyler B.M."/>
            <person name="Vincent D."/>
            <person name="Weissenbach J."/>
            <person name="Amselem J."/>
            <person name="Quesneville H."/>
            <person name="Oliver R.P."/>
            <person name="Wincker P."/>
            <person name="Balesdent M.-H."/>
            <person name="Howlett B.J."/>
        </authorList>
    </citation>
    <scope>NUCLEOTIDE SEQUENCE [LARGE SCALE GENOMIC DNA]</scope>
    <source>
        <strain evidence="5">JN3 / isolate v23.1.3 / race Av1-4-5-6-7-8</strain>
    </source>
</reference>
<dbReference type="OMA" id="FSMPVTM"/>
<feature type="compositionally biased region" description="Low complexity" evidence="1">
    <location>
        <begin position="521"/>
        <end position="538"/>
    </location>
</feature>
<feature type="region of interest" description="Disordered" evidence="1">
    <location>
        <begin position="453"/>
        <end position="620"/>
    </location>
</feature>
<feature type="compositionally biased region" description="Pro residues" evidence="1">
    <location>
        <begin position="482"/>
        <end position="501"/>
    </location>
</feature>
<dbReference type="EMBL" id="FP929139">
    <property type="protein sequence ID" value="CBY01428.1"/>
    <property type="molecule type" value="Genomic_DNA"/>
</dbReference>
<protein>
    <submittedName>
        <fullName evidence="4">Predicted protein</fullName>
    </submittedName>
</protein>
<evidence type="ECO:0000256" key="3">
    <source>
        <dbReference type="SAM" id="SignalP"/>
    </source>
</evidence>
<feature type="compositionally biased region" description="Polar residues" evidence="1">
    <location>
        <begin position="544"/>
        <end position="555"/>
    </location>
</feature>
<feature type="signal peptide" evidence="3">
    <location>
        <begin position="1"/>
        <end position="19"/>
    </location>
</feature>
<keyword evidence="2" id="KW-0812">Transmembrane</keyword>
<organism evidence="4 5">
    <name type="scientific">Leptosphaeria maculans (strain JN3 / isolate v23.1.3 / race Av1-4-5-6-7-8)</name>
    <name type="common">Blackleg fungus</name>
    <name type="synonym">Phoma lingam</name>
    <dbReference type="NCBI Taxonomy" id="985895"/>
    <lineage>
        <taxon>Eukaryota</taxon>
        <taxon>Fungi</taxon>
        <taxon>Dikarya</taxon>
        <taxon>Ascomycota</taxon>
        <taxon>Pezizomycotina</taxon>
        <taxon>Dothideomycetes</taxon>
        <taxon>Pleosporomycetidae</taxon>
        <taxon>Pleosporales</taxon>
        <taxon>Pleosporineae</taxon>
        <taxon>Leptosphaeriaceae</taxon>
        <taxon>Plenodomus</taxon>
        <taxon>Plenodomus lingam/Leptosphaeria maculans species complex</taxon>
    </lineage>
</organism>
<sequence>MALPYTLLKLIIIATVGSAQNNYYYEPSTTSHTPAFWTATTRLVDVYTESPYTWYEGKVTTDAFLTTRTIKNSVTPTVAATFTTTILQGHEDVELVYLYYPTGAVAEADLLPESLSVNGLTPTTSLTTTTMTVYDYYMPVTMTAPSSCPTIFTVTSVASVDIPRAARALVTPTSTVAGATVSDRYGDTTVSETWYLSSGAAPFPTMDDYNYYAYIESCYTPPLPYKTASPTPSSTTGGGLYYDPNDSSSSPGNSDSSGGYECYWGPTGCLSTEEIIIIVCSIVGGFFLLGFLESWFWFRRLMHGRRAMRLGTVCWILTTLIVVCVTSIQDKRTKEDQIVLAEKWKEMKAGAKFKAWMKYAFRHRYPEEFLGQFSRMTVGIVPPGEPLPVPPAMKQPPLGVVPGSQVFYYGPNGQPVPLQGYMVPAGQHAGYYGGEMPKQAIVIGTVPLFPRHSQPVHSSSRGAFKMTGALPPPTVSGSIPPSEAPLPPLPPRSTPSAPPQEPVESNMSIQAPTSAPPVPPVAKSVAPPEDTEEAAQTTAERETCSNAVTDSTSQILAVPQNPAAVPHEVSPNPTPGVQIAPQVHPVDLSDPSAINAIGNTERPSDPPSPKCEPDKESLYN</sequence>
<feature type="transmembrane region" description="Helical" evidence="2">
    <location>
        <begin position="310"/>
        <end position="328"/>
    </location>
</feature>
<evidence type="ECO:0000313" key="4">
    <source>
        <dbReference type="EMBL" id="CBY01428.1"/>
    </source>
</evidence>
<gene>
    <name evidence="4" type="ORF">LEMA_P002150.1</name>
</gene>
<evidence type="ECO:0000256" key="1">
    <source>
        <dbReference type="SAM" id="MobiDB-lite"/>
    </source>
</evidence>
<dbReference type="STRING" id="985895.E5ADY9"/>